<keyword evidence="7" id="KW-0756">Sterol biosynthesis</keyword>
<evidence type="ECO:0000256" key="3">
    <source>
        <dbReference type="ARBA" id="ARBA00022516"/>
    </source>
</evidence>
<comment type="similarity">
    <text evidence="2">Belongs to the EBP family.</text>
</comment>
<feature type="transmembrane region" description="Helical" evidence="14">
    <location>
        <begin position="33"/>
        <end position="52"/>
    </location>
</feature>
<dbReference type="GO" id="GO:0005783">
    <property type="term" value="C:endoplasmic reticulum"/>
    <property type="evidence" value="ECO:0007669"/>
    <property type="project" value="TreeGrafter"/>
</dbReference>
<feature type="transmembrane region" description="Helical" evidence="14">
    <location>
        <begin position="119"/>
        <end position="141"/>
    </location>
</feature>
<evidence type="ECO:0000259" key="15">
    <source>
        <dbReference type="PROSITE" id="PS51751"/>
    </source>
</evidence>
<evidence type="ECO:0000256" key="12">
    <source>
        <dbReference type="ARBA" id="ARBA00023235"/>
    </source>
</evidence>
<keyword evidence="3" id="KW-0444">Lipid biosynthesis</keyword>
<reference evidence="16 17" key="1">
    <citation type="journal article" date="2018" name="Mol. Plant">
        <title>The genome of Artemisia annua provides insight into the evolution of Asteraceae family and artemisinin biosynthesis.</title>
        <authorList>
            <person name="Shen Q."/>
            <person name="Zhang L."/>
            <person name="Liao Z."/>
            <person name="Wang S."/>
            <person name="Yan T."/>
            <person name="Shi P."/>
            <person name="Liu M."/>
            <person name="Fu X."/>
            <person name="Pan Q."/>
            <person name="Wang Y."/>
            <person name="Lv Z."/>
            <person name="Lu X."/>
            <person name="Zhang F."/>
            <person name="Jiang W."/>
            <person name="Ma Y."/>
            <person name="Chen M."/>
            <person name="Hao X."/>
            <person name="Li L."/>
            <person name="Tang Y."/>
            <person name="Lv G."/>
            <person name="Zhou Y."/>
            <person name="Sun X."/>
            <person name="Brodelius P.E."/>
            <person name="Rose J.K.C."/>
            <person name="Tang K."/>
        </authorList>
    </citation>
    <scope>NUCLEOTIDE SEQUENCE [LARGE SCALE GENOMIC DNA]</scope>
    <source>
        <strain evidence="17">cv. Huhao1</strain>
        <tissue evidence="16">Leaf</tissue>
    </source>
</reference>
<evidence type="ECO:0000256" key="4">
    <source>
        <dbReference type="ARBA" id="ARBA00022692"/>
    </source>
</evidence>
<dbReference type="PANTHER" id="PTHR14207:SF0">
    <property type="entry name" value="3-BETA-HYDROXYSTEROID-DELTA(8),DELTA(7)-ISOMERASE"/>
    <property type="match status" value="1"/>
</dbReference>
<evidence type="ECO:0000256" key="11">
    <source>
        <dbReference type="ARBA" id="ARBA00023221"/>
    </source>
</evidence>
<dbReference type="STRING" id="35608.A0A2U1L1I0"/>
<dbReference type="Proteomes" id="UP000245207">
    <property type="component" value="Unassembled WGS sequence"/>
</dbReference>
<feature type="transmembrane region" description="Helical" evidence="14">
    <location>
        <begin position="153"/>
        <end position="172"/>
    </location>
</feature>
<keyword evidence="12" id="KW-0413">Isomerase</keyword>
<protein>
    <submittedName>
        <fullName evidence="16">Emopamil-binding</fullName>
    </submittedName>
</protein>
<organism evidence="16 17">
    <name type="scientific">Artemisia annua</name>
    <name type="common">Sweet wormwood</name>
    <dbReference type="NCBI Taxonomy" id="35608"/>
    <lineage>
        <taxon>Eukaryota</taxon>
        <taxon>Viridiplantae</taxon>
        <taxon>Streptophyta</taxon>
        <taxon>Embryophyta</taxon>
        <taxon>Tracheophyta</taxon>
        <taxon>Spermatophyta</taxon>
        <taxon>Magnoliopsida</taxon>
        <taxon>eudicotyledons</taxon>
        <taxon>Gunneridae</taxon>
        <taxon>Pentapetalae</taxon>
        <taxon>asterids</taxon>
        <taxon>campanulids</taxon>
        <taxon>Asterales</taxon>
        <taxon>Asteraceae</taxon>
        <taxon>Asteroideae</taxon>
        <taxon>Anthemideae</taxon>
        <taxon>Artemisiinae</taxon>
        <taxon>Artemisia</taxon>
    </lineage>
</organism>
<dbReference type="AlphaFoldDB" id="A0A2U1L1I0"/>
<keyword evidence="5" id="KW-0752">Steroid biosynthesis</keyword>
<keyword evidence="17" id="KW-1185">Reference proteome</keyword>
<evidence type="ECO:0000256" key="14">
    <source>
        <dbReference type="SAM" id="Phobius"/>
    </source>
</evidence>
<keyword evidence="4 13" id="KW-0812">Transmembrane</keyword>
<keyword evidence="11" id="KW-0753">Steroid metabolism</keyword>
<keyword evidence="10" id="KW-1207">Sterol metabolism</keyword>
<feature type="transmembrane region" description="Helical" evidence="14">
    <location>
        <begin position="64"/>
        <end position="85"/>
    </location>
</feature>
<comment type="caution">
    <text evidence="16">The sequence shown here is derived from an EMBL/GenBank/DDBJ whole genome shotgun (WGS) entry which is preliminary data.</text>
</comment>
<evidence type="ECO:0000256" key="10">
    <source>
        <dbReference type="ARBA" id="ARBA00023166"/>
    </source>
</evidence>
<evidence type="ECO:0000256" key="1">
    <source>
        <dbReference type="ARBA" id="ARBA00004141"/>
    </source>
</evidence>
<evidence type="ECO:0000256" key="13">
    <source>
        <dbReference type="PROSITE-ProRule" id="PRU01087"/>
    </source>
</evidence>
<evidence type="ECO:0000256" key="6">
    <source>
        <dbReference type="ARBA" id="ARBA00022989"/>
    </source>
</evidence>
<accession>A0A2U1L1I0</accession>
<keyword evidence="8" id="KW-0443">Lipid metabolism</keyword>
<dbReference type="Pfam" id="PF05241">
    <property type="entry name" value="EBP"/>
    <property type="match status" value="1"/>
</dbReference>
<evidence type="ECO:0000313" key="17">
    <source>
        <dbReference type="Proteomes" id="UP000245207"/>
    </source>
</evidence>
<dbReference type="GO" id="GO:0047750">
    <property type="term" value="F:cholestenol delta-isomerase activity"/>
    <property type="evidence" value="ECO:0007669"/>
    <property type="project" value="InterPro"/>
</dbReference>
<proteinExistence type="inferred from homology"/>
<comment type="subcellular location">
    <subcellularLocation>
        <location evidence="1">Membrane</location>
        <topology evidence="1">Multi-pass membrane protein</topology>
    </subcellularLocation>
</comment>
<dbReference type="GO" id="GO:0004769">
    <property type="term" value="F:steroid Delta-isomerase activity"/>
    <property type="evidence" value="ECO:0007669"/>
    <property type="project" value="TreeGrafter"/>
</dbReference>
<evidence type="ECO:0000313" key="16">
    <source>
        <dbReference type="EMBL" id="PWA42872.1"/>
    </source>
</evidence>
<gene>
    <name evidence="16" type="ORF">CTI12_AA540910</name>
</gene>
<evidence type="ECO:0000256" key="8">
    <source>
        <dbReference type="ARBA" id="ARBA00023098"/>
    </source>
</evidence>
<dbReference type="GO" id="GO:0000247">
    <property type="term" value="F:C-8 sterol isomerase activity"/>
    <property type="evidence" value="ECO:0007669"/>
    <property type="project" value="TreeGrafter"/>
</dbReference>
<feature type="transmembrane region" description="Helical" evidence="14">
    <location>
        <begin position="184"/>
        <end position="204"/>
    </location>
</feature>
<dbReference type="OrthoDB" id="58557at2759"/>
<dbReference type="GO" id="GO:0016020">
    <property type="term" value="C:membrane"/>
    <property type="evidence" value="ECO:0007669"/>
    <property type="project" value="UniProtKB-SubCell"/>
</dbReference>
<keyword evidence="9 13" id="KW-0472">Membrane</keyword>
<name>A0A2U1L1I0_ARTAN</name>
<dbReference type="GO" id="GO:0016126">
    <property type="term" value="P:sterol biosynthetic process"/>
    <property type="evidence" value="ECO:0007669"/>
    <property type="project" value="UniProtKB-KW"/>
</dbReference>
<dbReference type="EMBL" id="PKPP01012150">
    <property type="protein sequence ID" value="PWA42872.1"/>
    <property type="molecule type" value="Genomic_DNA"/>
</dbReference>
<evidence type="ECO:0000256" key="9">
    <source>
        <dbReference type="ARBA" id="ARBA00023136"/>
    </source>
</evidence>
<evidence type="ECO:0000256" key="2">
    <source>
        <dbReference type="ARBA" id="ARBA00008337"/>
    </source>
</evidence>
<dbReference type="InterPro" id="IPR007905">
    <property type="entry name" value="EBP"/>
</dbReference>
<keyword evidence="6 13" id="KW-1133">Transmembrane helix</keyword>
<evidence type="ECO:0000256" key="7">
    <source>
        <dbReference type="ARBA" id="ARBA00023011"/>
    </source>
</evidence>
<dbReference type="InterPro" id="IPR033118">
    <property type="entry name" value="EXPERA"/>
</dbReference>
<dbReference type="PANTHER" id="PTHR14207">
    <property type="entry name" value="STEROL ISOMERASE"/>
    <property type="match status" value="1"/>
</dbReference>
<sequence length="225" mass="25533">MAGVPVSELIHPFSPKDLILPDYVPMVLPGSTILGVYGGVSLLVISFVWIIAGRFPKISKVDKVIICWWVFTGLTHLILESYYLFTPEFYKQKTPSYLAEVWKEYSKGDSRYIGRDSTVVAIEVITILLEGPACLLAAYAIATRKVYSHLLQIAVSLGQLYGTALYFITSYLDGDNFSASPYYYYSYYIFANSFWVWIPSLIVIRSWKKLCAAARIQDRTKTKSR</sequence>
<dbReference type="PROSITE" id="PS51751">
    <property type="entry name" value="EXPERA"/>
    <property type="match status" value="1"/>
</dbReference>
<evidence type="ECO:0000256" key="5">
    <source>
        <dbReference type="ARBA" id="ARBA00022955"/>
    </source>
</evidence>
<feature type="domain" description="EXPERA" evidence="15">
    <location>
        <begin position="61"/>
        <end position="203"/>
    </location>
</feature>